<dbReference type="SUPFAM" id="SSF53649">
    <property type="entry name" value="Alkaline phosphatase-like"/>
    <property type="match status" value="1"/>
</dbReference>
<gene>
    <name evidence="7" type="ORF">BSZ32_17305</name>
</gene>
<dbReference type="PANTHER" id="PTHR42693:SF53">
    <property type="entry name" value="ENDO-4-O-SULFATASE"/>
    <property type="match status" value="1"/>
</dbReference>
<dbReference type="PANTHER" id="PTHR42693">
    <property type="entry name" value="ARYLSULFATASE FAMILY MEMBER"/>
    <property type="match status" value="1"/>
</dbReference>
<feature type="chain" id="PRO_5015598265" description="Sulfatase N-terminal domain-containing protein" evidence="5">
    <location>
        <begin position="25"/>
        <end position="444"/>
    </location>
</feature>
<dbReference type="AlphaFoldDB" id="A0A2S7U6I2"/>
<feature type="domain" description="Sulfatase N-terminal" evidence="6">
    <location>
        <begin position="29"/>
        <end position="338"/>
    </location>
</feature>
<evidence type="ECO:0000259" key="6">
    <source>
        <dbReference type="Pfam" id="PF00884"/>
    </source>
</evidence>
<comment type="caution">
    <text evidence="7">The sequence shown here is derived from an EMBL/GenBank/DDBJ whole genome shotgun (WGS) entry which is preliminary data.</text>
</comment>
<organism evidence="7 8">
    <name type="scientific">Rubritalea profundi</name>
    <dbReference type="NCBI Taxonomy" id="1658618"/>
    <lineage>
        <taxon>Bacteria</taxon>
        <taxon>Pseudomonadati</taxon>
        <taxon>Verrucomicrobiota</taxon>
        <taxon>Verrucomicrobiia</taxon>
        <taxon>Verrucomicrobiales</taxon>
        <taxon>Rubritaleaceae</taxon>
        <taxon>Rubritalea</taxon>
    </lineage>
</organism>
<keyword evidence="8" id="KW-1185">Reference proteome</keyword>
<evidence type="ECO:0000313" key="8">
    <source>
        <dbReference type="Proteomes" id="UP000239907"/>
    </source>
</evidence>
<dbReference type="CDD" id="cd16151">
    <property type="entry name" value="sulfatase_like"/>
    <property type="match status" value="1"/>
</dbReference>
<sequence length="444" mass="50088">MKNFLIKCQYLWMMAWLVGSLADARTDQPNVILIMADDLGFECIGANGSDDYQTPVLDKLAANGVRFTNCFSNPICTPSRVKIMTGMFNVRNYVRFGKLDRTQKTFAHAFKAAGYTTGIAGKWQLGSEKNAPQHFGFDQSCLWQHTRKRTREGQDHDTRFSNPRVEINGELKDYDNGEYGPDVCADFICDFIEKNKAKPFLAYYPMLLTHCPFTPTPDSKDWDPKSKGAETYKGDPKHFADMVHHMDKVVGRIIAKLEEHKLRENTIVIFTGDNGTDRPIITSLNGKKIKFGKGQMNDNGTRVPLIVSYPGKVQSGAVSDALVDFSDMFPTMCEAGGIAIPTARPIDGVSFWSTLQGKSGRKKPWTYVWWEGKVLARTQTHMIRRMKGEGKIEFLDYSVPYQPKSLEIDQLEGKAKASYETLLGVIRKLDQARPAELSESYKKK</sequence>
<keyword evidence="3" id="KW-0378">Hydrolase</keyword>
<dbReference type="InterPro" id="IPR024607">
    <property type="entry name" value="Sulfatase_CS"/>
</dbReference>
<name>A0A2S7U6I2_9BACT</name>
<evidence type="ECO:0000256" key="2">
    <source>
        <dbReference type="ARBA" id="ARBA00022723"/>
    </source>
</evidence>
<evidence type="ECO:0000256" key="4">
    <source>
        <dbReference type="ARBA" id="ARBA00022837"/>
    </source>
</evidence>
<evidence type="ECO:0000256" key="3">
    <source>
        <dbReference type="ARBA" id="ARBA00022801"/>
    </source>
</evidence>
<evidence type="ECO:0000256" key="5">
    <source>
        <dbReference type="SAM" id="SignalP"/>
    </source>
</evidence>
<dbReference type="GO" id="GO:0004065">
    <property type="term" value="F:arylsulfatase activity"/>
    <property type="evidence" value="ECO:0007669"/>
    <property type="project" value="TreeGrafter"/>
</dbReference>
<evidence type="ECO:0000256" key="1">
    <source>
        <dbReference type="ARBA" id="ARBA00008779"/>
    </source>
</evidence>
<accession>A0A2S7U6I2</accession>
<dbReference type="Pfam" id="PF00884">
    <property type="entry name" value="Sulfatase"/>
    <property type="match status" value="1"/>
</dbReference>
<dbReference type="GO" id="GO:0046872">
    <property type="term" value="F:metal ion binding"/>
    <property type="evidence" value="ECO:0007669"/>
    <property type="project" value="UniProtKB-KW"/>
</dbReference>
<dbReference type="Proteomes" id="UP000239907">
    <property type="component" value="Unassembled WGS sequence"/>
</dbReference>
<keyword evidence="4" id="KW-0106">Calcium</keyword>
<dbReference type="RefSeq" id="WP_206018893.1">
    <property type="nucleotide sequence ID" value="NZ_MQWA01000001.1"/>
</dbReference>
<dbReference type="InterPro" id="IPR000917">
    <property type="entry name" value="Sulfatase_N"/>
</dbReference>
<keyword evidence="5" id="KW-0732">Signal</keyword>
<evidence type="ECO:0000313" key="7">
    <source>
        <dbReference type="EMBL" id="PQJ30061.1"/>
    </source>
</evidence>
<dbReference type="PROSITE" id="PS00523">
    <property type="entry name" value="SULFATASE_1"/>
    <property type="match status" value="1"/>
</dbReference>
<dbReference type="EMBL" id="MQWA01000001">
    <property type="protein sequence ID" value="PQJ30061.1"/>
    <property type="molecule type" value="Genomic_DNA"/>
</dbReference>
<proteinExistence type="inferred from homology"/>
<dbReference type="InterPro" id="IPR017850">
    <property type="entry name" value="Alkaline_phosphatase_core_sf"/>
</dbReference>
<keyword evidence="2" id="KW-0479">Metal-binding</keyword>
<dbReference type="InterPro" id="IPR050738">
    <property type="entry name" value="Sulfatase"/>
</dbReference>
<protein>
    <recommendedName>
        <fullName evidence="6">Sulfatase N-terminal domain-containing protein</fullName>
    </recommendedName>
</protein>
<comment type="similarity">
    <text evidence="1">Belongs to the sulfatase family.</text>
</comment>
<reference evidence="7 8" key="1">
    <citation type="submission" date="2016-12" db="EMBL/GenBank/DDBJ databases">
        <title>Study of bacterial adaptation to deep sea.</title>
        <authorList>
            <person name="Song J."/>
            <person name="Yoshizawa S."/>
            <person name="Kogure K."/>
        </authorList>
    </citation>
    <scope>NUCLEOTIDE SEQUENCE [LARGE SCALE GENOMIC DNA]</scope>
    <source>
        <strain evidence="7 8">SAORIC-165</strain>
    </source>
</reference>
<dbReference type="Gene3D" id="3.40.720.10">
    <property type="entry name" value="Alkaline Phosphatase, subunit A"/>
    <property type="match status" value="1"/>
</dbReference>
<feature type="signal peptide" evidence="5">
    <location>
        <begin position="1"/>
        <end position="24"/>
    </location>
</feature>